<dbReference type="KEGG" id="sbat:G4Z16_03055"/>
<dbReference type="EMBL" id="CP048882">
    <property type="protein sequence ID" value="QPP05538.1"/>
    <property type="molecule type" value="Genomic_DNA"/>
</dbReference>
<reference evidence="2" key="1">
    <citation type="submission" date="2020-02" db="EMBL/GenBank/DDBJ databases">
        <title>Streptomyces sp. ASO4wet.</title>
        <authorList>
            <person name="Risdian C."/>
            <person name="Landwehr W."/>
            <person name="Schupp P."/>
            <person name="Wink J."/>
        </authorList>
    </citation>
    <scope>NUCLEOTIDE SEQUENCE [LARGE SCALE GENOMIC DNA]</scope>
    <source>
        <strain evidence="2">ASO4wet</strain>
    </source>
</reference>
<name>A0A7T1T374_9ACTN</name>
<evidence type="ECO:0000313" key="1">
    <source>
        <dbReference type="EMBL" id="QPP05538.1"/>
    </source>
</evidence>
<protein>
    <submittedName>
        <fullName evidence="1">Uncharacterized protein</fullName>
    </submittedName>
</protein>
<organism evidence="1 2">
    <name type="scientific">Streptomyces bathyalis</name>
    <dbReference type="NCBI Taxonomy" id="2710756"/>
    <lineage>
        <taxon>Bacteria</taxon>
        <taxon>Bacillati</taxon>
        <taxon>Actinomycetota</taxon>
        <taxon>Actinomycetes</taxon>
        <taxon>Kitasatosporales</taxon>
        <taxon>Streptomycetaceae</taxon>
        <taxon>Streptomyces</taxon>
    </lineage>
</organism>
<sequence length="466" mass="51524">MGARGTVFSEVMAGSVLLSGESEARAMRLDLSVRAGDVLLPHRTIRGAVTGRVRIAGWADDAQATGELEISPLARRRIRYRIDFTAQGRRHSLDGWKSISLGRPVKSMTVLPFSFFEDGEEAGKGTLRFPLSTQLLPFLASFRFPRSEDQAAQLAPRWDGSAGRTEVWYTTVTDPATRSGLWLHHELVAPADGSDAYAHGWVARFPADGEGPVEHARFGPEPWKQQAEARGFSSDGIEAGPGRLRGAAGPFSWDLAEHPQDEPLFTFPRWSWRRQLLPAAQIVPAPHASYTGTFAYDGGELRLDEAPGATARIYGHGNARRWAWLHAGLGGGDVLEIVAATSMRPGLRRLPPLVFLRLRKDGRTWPRRPERTAVGWAGLGRFKARVSLPTWTVSGRSGLRRIRVEVTQPDERTLALDYTDPDGSGAVCRNSETADARIVLERWWGRWRTESEWTLDGTAHAEVGDR</sequence>
<dbReference type="Proteomes" id="UP000595046">
    <property type="component" value="Chromosome"/>
</dbReference>
<dbReference type="SUPFAM" id="SSF159245">
    <property type="entry name" value="AttH-like"/>
    <property type="match status" value="1"/>
</dbReference>
<gene>
    <name evidence="1" type="ORF">G4Z16_03055</name>
</gene>
<accession>A0A7T1T374</accession>
<keyword evidence="2" id="KW-1185">Reference proteome</keyword>
<evidence type="ECO:0000313" key="2">
    <source>
        <dbReference type="Proteomes" id="UP000595046"/>
    </source>
</evidence>
<proteinExistence type="predicted"/>
<dbReference type="RefSeq" id="WP_197349050.1">
    <property type="nucleotide sequence ID" value="NZ_CP048882.1"/>
</dbReference>
<dbReference type="AlphaFoldDB" id="A0A7T1T374"/>